<protein>
    <submittedName>
        <fullName evidence="2">DNA modification methylase</fullName>
    </submittedName>
</protein>
<dbReference type="Proteomes" id="UP000321196">
    <property type="component" value="Unassembled WGS sequence"/>
</dbReference>
<keyword evidence="3" id="KW-1185">Reference proteome</keyword>
<proteinExistence type="predicted"/>
<keyword evidence="1" id="KW-0732">Signal</keyword>
<dbReference type="GO" id="GO:0032259">
    <property type="term" value="P:methylation"/>
    <property type="evidence" value="ECO:0007669"/>
    <property type="project" value="UniProtKB-KW"/>
</dbReference>
<reference evidence="2 3" key="1">
    <citation type="submission" date="2019-08" db="EMBL/GenBank/DDBJ databases">
        <authorList>
            <person name="Dong K."/>
        </authorList>
    </citation>
    <scope>NUCLEOTIDE SEQUENCE [LARGE SCALE GENOMIC DNA]</scope>
    <source>
        <strain evidence="2 3">M4-8</strain>
    </source>
</reference>
<sequence length="162" mass="16662">MTSRALASIALGAAVILGATGCNMISPQATTIPYSAAEGINIDDASGPVKVRNLFIVADESGENGNLIGNFVNNTDEDHTVTIQINEGADAVNVEVDVDAHSTVVLGGTGDNGEDPVLLEGMNAEVGATVVSYITSGGETVMTHVPVLEEKLHYLEGLAPKE</sequence>
<dbReference type="PROSITE" id="PS51257">
    <property type="entry name" value="PROKAR_LIPOPROTEIN"/>
    <property type="match status" value="1"/>
</dbReference>
<evidence type="ECO:0000313" key="2">
    <source>
        <dbReference type="EMBL" id="TXK04436.1"/>
    </source>
</evidence>
<name>A0A5C8HLV6_9MICO</name>
<accession>A0A5C8HLV6</accession>
<dbReference type="AlphaFoldDB" id="A0A5C8HLV6"/>
<dbReference type="EMBL" id="VRSW01000002">
    <property type="protein sequence ID" value="TXK04436.1"/>
    <property type="molecule type" value="Genomic_DNA"/>
</dbReference>
<feature type="chain" id="PRO_5039137779" evidence="1">
    <location>
        <begin position="22"/>
        <end position="162"/>
    </location>
</feature>
<dbReference type="OrthoDB" id="3267550at2"/>
<keyword evidence="2" id="KW-0489">Methyltransferase</keyword>
<comment type="caution">
    <text evidence="2">The sequence shown here is derived from an EMBL/GenBank/DDBJ whole genome shotgun (WGS) entry which is preliminary data.</text>
</comment>
<organism evidence="2 3">
    <name type="scientific">Microbacterium mitrae</name>
    <dbReference type="NCBI Taxonomy" id="664640"/>
    <lineage>
        <taxon>Bacteria</taxon>
        <taxon>Bacillati</taxon>
        <taxon>Actinomycetota</taxon>
        <taxon>Actinomycetes</taxon>
        <taxon>Micrococcales</taxon>
        <taxon>Microbacteriaceae</taxon>
        <taxon>Microbacterium</taxon>
    </lineage>
</organism>
<evidence type="ECO:0000256" key="1">
    <source>
        <dbReference type="SAM" id="SignalP"/>
    </source>
</evidence>
<dbReference type="GO" id="GO:0008168">
    <property type="term" value="F:methyltransferase activity"/>
    <property type="evidence" value="ECO:0007669"/>
    <property type="project" value="UniProtKB-KW"/>
</dbReference>
<gene>
    <name evidence="2" type="ORF">FVP60_06965</name>
</gene>
<keyword evidence="2" id="KW-0808">Transferase</keyword>
<feature type="signal peptide" evidence="1">
    <location>
        <begin position="1"/>
        <end position="21"/>
    </location>
</feature>
<evidence type="ECO:0000313" key="3">
    <source>
        <dbReference type="Proteomes" id="UP000321196"/>
    </source>
</evidence>
<dbReference type="RefSeq" id="WP_147825571.1">
    <property type="nucleotide sequence ID" value="NZ_BAAARG010000002.1"/>
</dbReference>